<evidence type="ECO:0000313" key="2">
    <source>
        <dbReference type="EMBL" id="GFO49120.1"/>
    </source>
</evidence>
<comment type="caution">
    <text evidence="2">The sequence shown here is derived from an EMBL/GenBank/DDBJ whole genome shotgun (WGS) entry which is preliminary data.</text>
</comment>
<evidence type="ECO:0000256" key="1">
    <source>
        <dbReference type="SAM" id="MobiDB-lite"/>
    </source>
</evidence>
<keyword evidence="3" id="KW-1185">Reference proteome</keyword>
<evidence type="ECO:0000313" key="3">
    <source>
        <dbReference type="Proteomes" id="UP000735302"/>
    </source>
</evidence>
<dbReference type="AlphaFoldDB" id="A0AAV4DY44"/>
<protein>
    <submittedName>
        <fullName evidence="2">Uncharacterized protein</fullName>
    </submittedName>
</protein>
<organism evidence="2 3">
    <name type="scientific">Plakobranchus ocellatus</name>
    <dbReference type="NCBI Taxonomy" id="259542"/>
    <lineage>
        <taxon>Eukaryota</taxon>
        <taxon>Metazoa</taxon>
        <taxon>Spiralia</taxon>
        <taxon>Lophotrochozoa</taxon>
        <taxon>Mollusca</taxon>
        <taxon>Gastropoda</taxon>
        <taxon>Heterobranchia</taxon>
        <taxon>Euthyneura</taxon>
        <taxon>Panpulmonata</taxon>
        <taxon>Sacoglossa</taxon>
        <taxon>Placobranchoidea</taxon>
        <taxon>Plakobranchidae</taxon>
        <taxon>Plakobranchus</taxon>
    </lineage>
</organism>
<sequence length="106" mass="11589">MQTSSCRSLQTARGGYRLEQGGKSTRGRRQPANKHVRHLVSADSGRTREDNPIYPCLLALEAEPEAPTGFFLSESQVLIGSEGKTGFRPIFSRVSTLLNKEGNVPS</sequence>
<gene>
    <name evidence="2" type="ORF">PoB_007562500</name>
</gene>
<feature type="region of interest" description="Disordered" evidence="1">
    <location>
        <begin position="1"/>
        <end position="36"/>
    </location>
</feature>
<dbReference type="Proteomes" id="UP000735302">
    <property type="component" value="Unassembled WGS sequence"/>
</dbReference>
<proteinExistence type="predicted"/>
<accession>A0AAV4DY44</accession>
<reference evidence="2 3" key="1">
    <citation type="journal article" date="2021" name="Elife">
        <title>Chloroplast acquisition without the gene transfer in kleptoplastic sea slugs, Plakobranchus ocellatus.</title>
        <authorList>
            <person name="Maeda T."/>
            <person name="Takahashi S."/>
            <person name="Yoshida T."/>
            <person name="Shimamura S."/>
            <person name="Takaki Y."/>
            <person name="Nagai Y."/>
            <person name="Toyoda A."/>
            <person name="Suzuki Y."/>
            <person name="Arimoto A."/>
            <person name="Ishii H."/>
            <person name="Satoh N."/>
            <person name="Nishiyama T."/>
            <person name="Hasebe M."/>
            <person name="Maruyama T."/>
            <person name="Minagawa J."/>
            <person name="Obokata J."/>
            <person name="Shigenobu S."/>
        </authorList>
    </citation>
    <scope>NUCLEOTIDE SEQUENCE [LARGE SCALE GENOMIC DNA]</scope>
</reference>
<feature type="compositionally biased region" description="Basic residues" evidence="1">
    <location>
        <begin position="25"/>
        <end position="36"/>
    </location>
</feature>
<feature type="compositionally biased region" description="Polar residues" evidence="1">
    <location>
        <begin position="1"/>
        <end position="11"/>
    </location>
</feature>
<name>A0AAV4DY44_9GAST</name>
<dbReference type="EMBL" id="BLXT01008457">
    <property type="protein sequence ID" value="GFO49120.1"/>
    <property type="molecule type" value="Genomic_DNA"/>
</dbReference>